<feature type="compositionally biased region" description="Polar residues" evidence="1">
    <location>
        <begin position="50"/>
        <end position="64"/>
    </location>
</feature>
<evidence type="ECO:0000313" key="3">
    <source>
        <dbReference type="Proteomes" id="UP000002274"/>
    </source>
</evidence>
<accession>A2C7K5</accession>
<evidence type="ECO:0000256" key="1">
    <source>
        <dbReference type="SAM" id="MobiDB-lite"/>
    </source>
</evidence>
<dbReference type="Proteomes" id="UP000002274">
    <property type="component" value="Chromosome"/>
</dbReference>
<feature type="region of interest" description="Disordered" evidence="1">
    <location>
        <begin position="41"/>
        <end position="65"/>
    </location>
</feature>
<evidence type="ECO:0000313" key="2">
    <source>
        <dbReference type="EMBL" id="ABM77465.1"/>
    </source>
</evidence>
<dbReference type="AlphaFoldDB" id="A2C7K5"/>
<dbReference type="EMBL" id="CP000554">
    <property type="protein sequence ID" value="ABM77465.1"/>
    <property type="molecule type" value="Genomic_DNA"/>
</dbReference>
<dbReference type="KEGG" id="pmf:P9303_07141"/>
<sequence>MNDLPDELLKRLDRYAAMHGMDQKQAIEHLLRGALNLAIPDLSKSKTDKPTASQKEPAPSSTANLFARRNGFKLNQLVQQRHNPDAWAEDGGAETDVDLLVDRLHDLAESPDQEQSMPTDQT</sequence>
<gene>
    <name evidence="2" type="ordered locus">P9303_07141</name>
</gene>
<dbReference type="STRING" id="59922.P9303_07141"/>
<proteinExistence type="predicted"/>
<dbReference type="HOGENOM" id="CLU_2024662_0_0_3"/>
<name>A2C7K5_PROM3</name>
<dbReference type="RefSeq" id="WP_011825380.1">
    <property type="nucleotide sequence ID" value="NC_008820.1"/>
</dbReference>
<dbReference type="BioCyc" id="PMAR59922:G1G80-655-MONOMER"/>
<reference evidence="2 3" key="1">
    <citation type="journal article" date="2007" name="PLoS Genet.">
        <title>Patterns and implications of gene gain and loss in the evolution of Prochlorococcus.</title>
        <authorList>
            <person name="Kettler G.C."/>
            <person name="Martiny A.C."/>
            <person name="Huang K."/>
            <person name="Zucker J."/>
            <person name="Coleman M.L."/>
            <person name="Rodrigue S."/>
            <person name="Chen F."/>
            <person name="Lapidus A."/>
            <person name="Ferriera S."/>
            <person name="Johnson J."/>
            <person name="Steglich C."/>
            <person name="Church G.M."/>
            <person name="Richardson P."/>
            <person name="Chisholm S.W."/>
        </authorList>
    </citation>
    <scope>NUCLEOTIDE SEQUENCE [LARGE SCALE GENOMIC DNA]</scope>
    <source>
        <strain evidence="2 3">MIT 9303</strain>
    </source>
</reference>
<organism evidence="2 3">
    <name type="scientific">Prochlorococcus marinus (strain MIT 9303)</name>
    <dbReference type="NCBI Taxonomy" id="59922"/>
    <lineage>
        <taxon>Bacteria</taxon>
        <taxon>Bacillati</taxon>
        <taxon>Cyanobacteriota</taxon>
        <taxon>Cyanophyceae</taxon>
        <taxon>Synechococcales</taxon>
        <taxon>Prochlorococcaceae</taxon>
        <taxon>Prochlorococcus</taxon>
    </lineage>
</organism>
<protein>
    <submittedName>
        <fullName evidence="2">Possible Helix-turn-helix protein, copG family protein</fullName>
    </submittedName>
</protein>